<dbReference type="STRING" id="336831.WG68_18355"/>
<dbReference type="AlphaFoldDB" id="A0A0M2UZY5"/>
<evidence type="ECO:0000256" key="7">
    <source>
        <dbReference type="ARBA" id="ARBA00022989"/>
    </source>
</evidence>
<dbReference type="InterPro" id="IPR005254">
    <property type="entry name" value="Heme_biosyn_assoc_TPR_pro"/>
</dbReference>
<evidence type="ECO:0000313" key="12">
    <source>
        <dbReference type="EMBL" id="KKO43901.1"/>
    </source>
</evidence>
<dbReference type="InterPro" id="IPR010817">
    <property type="entry name" value="HemY_N"/>
</dbReference>
<dbReference type="Pfam" id="PF07219">
    <property type="entry name" value="HemY_N"/>
    <property type="match status" value="1"/>
</dbReference>
<evidence type="ECO:0000259" key="11">
    <source>
        <dbReference type="Pfam" id="PF07219"/>
    </source>
</evidence>
<dbReference type="InterPro" id="IPR011990">
    <property type="entry name" value="TPR-like_helical_dom_sf"/>
</dbReference>
<protein>
    <submittedName>
        <fullName evidence="12">Heme biosynthesis protein HemY</fullName>
    </submittedName>
</protein>
<keyword evidence="8 10" id="KW-0472">Membrane</keyword>
<dbReference type="GO" id="GO:0006779">
    <property type="term" value="P:porphyrin-containing compound biosynthetic process"/>
    <property type="evidence" value="ECO:0007669"/>
    <property type="project" value="UniProtKB-KW"/>
</dbReference>
<evidence type="ECO:0000256" key="2">
    <source>
        <dbReference type="ARBA" id="ARBA00004429"/>
    </source>
</evidence>
<dbReference type="Proteomes" id="UP000034228">
    <property type="component" value="Unassembled WGS sequence"/>
</dbReference>
<reference evidence="12 13" key="1">
    <citation type="submission" date="2015-03" db="EMBL/GenBank/DDBJ databases">
        <title>Draft genome sequences of two protease-producing strains of Arsukibacterium isolated from two cold and alkaline environments.</title>
        <authorList>
            <person name="Lylloff J.E."/>
            <person name="Skov L.B."/>
            <person name="Jepsen M."/>
            <person name="Hallin P.F."/>
            <person name="Sorensen S.J."/>
            <person name="Stougaard P."/>
            <person name="Glaring M.A."/>
        </authorList>
    </citation>
    <scope>NUCLEOTIDE SEQUENCE [LARGE SCALE GENOMIC DNA]</scope>
    <source>
        <strain evidence="12 13">GCM72</strain>
    </source>
</reference>
<proteinExistence type="predicted"/>
<sequence length="359" mass="40287">MIKAILLVAVLALAMFIGPVLTNNPGYIKLVLAGYVIEMTALGFAIVLILLLVAASLLFKLVKHVLRIQHLSFNFFRSRRQRKARLAFANGLHAYARRQWPQAASELQQALQAGDFNYEKRFLAAYAAFYAGNYQLAQSLLAALAEDDPSRQYLEAEMLLHQGDARQAVVTLESLVQQPLIDVALGQLYLRALQQAGQWQQLLVVAGRAATEHWFDKASWQQQRFAVYPQAIRHLAPEQPFEQQQDCWQSLPAKERKSAAAALGLAWAEANAGQADSAEKRLVAALSLADIASAWPHLRQIKLGRSVLRLRKQIQHWLRDNPSNGYLYAVLAYLAEQEGEPQQAQQAWQKARQYQPGLV</sequence>
<dbReference type="GO" id="GO:0005886">
    <property type="term" value="C:plasma membrane"/>
    <property type="evidence" value="ECO:0007669"/>
    <property type="project" value="UniProtKB-SubCell"/>
</dbReference>
<dbReference type="SUPFAM" id="SSF48452">
    <property type="entry name" value="TPR-like"/>
    <property type="match status" value="1"/>
</dbReference>
<dbReference type="EMBL" id="LAHO01000024">
    <property type="protein sequence ID" value="KKO43901.1"/>
    <property type="molecule type" value="Genomic_DNA"/>
</dbReference>
<dbReference type="RefSeq" id="WP_046559188.1">
    <property type="nucleotide sequence ID" value="NZ_LAHO01000024.1"/>
</dbReference>
<evidence type="ECO:0000256" key="9">
    <source>
        <dbReference type="ARBA" id="ARBA00023244"/>
    </source>
</evidence>
<evidence type="ECO:0000256" key="4">
    <source>
        <dbReference type="ARBA" id="ARBA00022475"/>
    </source>
</evidence>
<dbReference type="NCBIfam" id="TIGR00540">
    <property type="entry name" value="TPR_hemY_coli"/>
    <property type="match status" value="1"/>
</dbReference>
<dbReference type="UniPathway" id="UPA00252"/>
<gene>
    <name evidence="12" type="ORF">WG68_18355</name>
</gene>
<evidence type="ECO:0000256" key="8">
    <source>
        <dbReference type="ARBA" id="ARBA00023136"/>
    </source>
</evidence>
<evidence type="ECO:0000256" key="5">
    <source>
        <dbReference type="ARBA" id="ARBA00022519"/>
    </source>
</evidence>
<dbReference type="Gene3D" id="1.25.40.10">
    <property type="entry name" value="Tetratricopeptide repeat domain"/>
    <property type="match status" value="1"/>
</dbReference>
<evidence type="ECO:0000256" key="10">
    <source>
        <dbReference type="SAM" id="Phobius"/>
    </source>
</evidence>
<feature type="transmembrane region" description="Helical" evidence="10">
    <location>
        <begin position="32"/>
        <end position="59"/>
    </location>
</feature>
<name>A0A0M2UZY5_9GAMM</name>
<evidence type="ECO:0000256" key="6">
    <source>
        <dbReference type="ARBA" id="ARBA00022692"/>
    </source>
</evidence>
<accession>A0A0M2UZY5</accession>
<evidence type="ECO:0000313" key="13">
    <source>
        <dbReference type="Proteomes" id="UP000034228"/>
    </source>
</evidence>
<evidence type="ECO:0000256" key="1">
    <source>
        <dbReference type="ARBA" id="ARBA00002962"/>
    </source>
</evidence>
<organism evidence="12 13">
    <name type="scientific">Arsukibacterium ikkense</name>
    <dbReference type="NCBI Taxonomy" id="336831"/>
    <lineage>
        <taxon>Bacteria</taxon>
        <taxon>Pseudomonadati</taxon>
        <taxon>Pseudomonadota</taxon>
        <taxon>Gammaproteobacteria</taxon>
        <taxon>Chromatiales</taxon>
        <taxon>Chromatiaceae</taxon>
        <taxon>Arsukibacterium</taxon>
    </lineage>
</organism>
<keyword evidence="9" id="KW-0627">Porphyrin biosynthesis</keyword>
<feature type="domain" description="HemY N-terminal" evidence="11">
    <location>
        <begin position="26"/>
        <end position="129"/>
    </location>
</feature>
<keyword evidence="6 10" id="KW-0812">Transmembrane</keyword>
<evidence type="ECO:0000256" key="3">
    <source>
        <dbReference type="ARBA" id="ARBA00004744"/>
    </source>
</evidence>
<dbReference type="GO" id="GO:0042168">
    <property type="term" value="P:heme metabolic process"/>
    <property type="evidence" value="ECO:0007669"/>
    <property type="project" value="InterPro"/>
</dbReference>
<keyword evidence="5" id="KW-0997">Cell inner membrane</keyword>
<keyword evidence="7 10" id="KW-1133">Transmembrane helix</keyword>
<keyword evidence="13" id="KW-1185">Reference proteome</keyword>
<comment type="function">
    <text evidence="1">Involved in a late step of protoheme IX synthesis.</text>
</comment>
<comment type="pathway">
    <text evidence="3">Porphyrin-containing compound metabolism; protoheme biosynthesis.</text>
</comment>
<comment type="caution">
    <text evidence="12">The sequence shown here is derived from an EMBL/GenBank/DDBJ whole genome shotgun (WGS) entry which is preliminary data.</text>
</comment>
<dbReference type="OrthoDB" id="5762756at2"/>
<comment type="subcellular location">
    <subcellularLocation>
        <location evidence="2">Cell inner membrane</location>
        <topology evidence="2">Multi-pass membrane protein</topology>
    </subcellularLocation>
</comment>
<dbReference type="PATRIC" id="fig|336831.14.peg.1064"/>
<keyword evidence="4" id="KW-1003">Cell membrane</keyword>